<name>A0A1A9RIH5_EIKCO</name>
<organism evidence="8 10">
    <name type="scientific">Eikenella corrodens</name>
    <dbReference type="NCBI Taxonomy" id="539"/>
    <lineage>
        <taxon>Bacteria</taxon>
        <taxon>Pseudomonadati</taxon>
        <taxon>Pseudomonadota</taxon>
        <taxon>Betaproteobacteria</taxon>
        <taxon>Neisseriales</taxon>
        <taxon>Neisseriaceae</taxon>
        <taxon>Eikenella</taxon>
    </lineage>
</organism>
<dbReference type="RefSeq" id="WP_064084109.1">
    <property type="nucleotide sequence ID" value="NZ_LXSF01000001.1"/>
</dbReference>
<proteinExistence type="predicted"/>
<evidence type="ECO:0000259" key="7">
    <source>
        <dbReference type="Pfam" id="PF06271"/>
    </source>
</evidence>
<dbReference type="Pfam" id="PF06271">
    <property type="entry name" value="RDD"/>
    <property type="match status" value="1"/>
</dbReference>
<keyword evidence="2" id="KW-1003">Cell membrane</keyword>
<protein>
    <recommendedName>
        <fullName evidence="7">RDD domain-containing protein</fullName>
    </recommendedName>
</protein>
<evidence type="ECO:0000313" key="11">
    <source>
        <dbReference type="Proteomes" id="UP000078103"/>
    </source>
</evidence>
<keyword evidence="4 6" id="KW-1133">Transmembrane helix</keyword>
<comment type="caution">
    <text evidence="8">The sequence shown here is derived from an EMBL/GenBank/DDBJ whole genome shotgun (WGS) entry which is preliminary data.</text>
</comment>
<feature type="domain" description="RDD" evidence="7">
    <location>
        <begin position="16"/>
        <end position="142"/>
    </location>
</feature>
<feature type="transmembrane region" description="Helical" evidence="6">
    <location>
        <begin position="22"/>
        <end position="42"/>
    </location>
</feature>
<keyword evidence="5 6" id="KW-0472">Membrane</keyword>
<evidence type="ECO:0000256" key="4">
    <source>
        <dbReference type="ARBA" id="ARBA00022989"/>
    </source>
</evidence>
<feature type="transmembrane region" description="Helical" evidence="6">
    <location>
        <begin position="102"/>
        <end position="128"/>
    </location>
</feature>
<reference evidence="8" key="2">
    <citation type="submission" date="2016-05" db="EMBL/GenBank/DDBJ databases">
        <authorList>
            <person name="Lavstsen T."/>
            <person name="Jespersen J.S."/>
        </authorList>
    </citation>
    <scope>NUCLEOTIDE SEQUENCE</scope>
    <source>
        <strain evidence="8">NML01-0328</strain>
        <strain evidence="9">NML120819</strain>
    </source>
</reference>
<dbReference type="PANTHER" id="PTHR36115:SF4">
    <property type="entry name" value="MEMBRANE PROTEIN"/>
    <property type="match status" value="1"/>
</dbReference>
<dbReference type="EMBL" id="LXSF01000001">
    <property type="protein sequence ID" value="OAM18125.1"/>
    <property type="molecule type" value="Genomic_DNA"/>
</dbReference>
<evidence type="ECO:0000256" key="3">
    <source>
        <dbReference type="ARBA" id="ARBA00022692"/>
    </source>
</evidence>
<dbReference type="InterPro" id="IPR051791">
    <property type="entry name" value="Pra-immunoreactive"/>
</dbReference>
<evidence type="ECO:0000256" key="2">
    <source>
        <dbReference type="ARBA" id="ARBA00022475"/>
    </source>
</evidence>
<dbReference type="InterPro" id="IPR010432">
    <property type="entry name" value="RDD"/>
</dbReference>
<accession>A0A1A9RIH5</accession>
<evidence type="ECO:0000256" key="6">
    <source>
        <dbReference type="SAM" id="Phobius"/>
    </source>
</evidence>
<evidence type="ECO:0000256" key="1">
    <source>
        <dbReference type="ARBA" id="ARBA00004651"/>
    </source>
</evidence>
<dbReference type="Proteomes" id="UP000078003">
    <property type="component" value="Unassembled WGS sequence"/>
</dbReference>
<dbReference type="GO" id="GO:0005886">
    <property type="term" value="C:plasma membrane"/>
    <property type="evidence" value="ECO:0007669"/>
    <property type="project" value="UniProtKB-SubCell"/>
</dbReference>
<evidence type="ECO:0000313" key="10">
    <source>
        <dbReference type="Proteomes" id="UP000078003"/>
    </source>
</evidence>
<dbReference type="EMBL" id="LXSH01000027">
    <property type="protein sequence ID" value="OAM20678.1"/>
    <property type="molecule type" value="Genomic_DNA"/>
</dbReference>
<comment type="subcellular location">
    <subcellularLocation>
        <location evidence="1">Cell membrane</location>
        <topology evidence="1">Multi-pass membrane protein</topology>
    </subcellularLocation>
</comment>
<dbReference type="Proteomes" id="UP000078103">
    <property type="component" value="Unassembled WGS sequence"/>
</dbReference>
<reference evidence="10 11" key="1">
    <citation type="submission" date="2016-05" db="EMBL/GenBank/DDBJ databases">
        <title>Draft genome of Corynebacterium afermentans subsp. afermentans LCDC 88199T.</title>
        <authorList>
            <person name="Bernier A.-M."/>
            <person name="Bernard K."/>
        </authorList>
    </citation>
    <scope>NUCLEOTIDE SEQUENCE [LARGE SCALE GENOMIC DNA]</scope>
    <source>
        <strain evidence="10">NML01-0328</strain>
        <strain evidence="11">NML120819</strain>
    </source>
</reference>
<feature type="transmembrane region" description="Helical" evidence="6">
    <location>
        <begin position="49"/>
        <end position="69"/>
    </location>
</feature>
<keyword evidence="3 6" id="KW-0812">Transmembrane</keyword>
<gene>
    <name evidence="8" type="ORF">A7P85_00085</name>
    <name evidence="9" type="ORF">A7P89_10090</name>
</gene>
<dbReference type="PANTHER" id="PTHR36115">
    <property type="entry name" value="PROLINE-RICH ANTIGEN HOMOLOG-RELATED"/>
    <property type="match status" value="1"/>
</dbReference>
<evidence type="ECO:0000256" key="5">
    <source>
        <dbReference type="ARBA" id="ARBA00023136"/>
    </source>
</evidence>
<evidence type="ECO:0000313" key="8">
    <source>
        <dbReference type="EMBL" id="OAM18125.1"/>
    </source>
</evidence>
<dbReference type="AlphaFoldDB" id="A0A1A9RIH5"/>
<sequence length="148" mass="16685">MNPEVCLENGKVYRLAPAWKRIAAAALNFGLAYALLQALLYCFPGNNDFHLVLLPMLAYMLLQTILMSLKGQSFGKWLFRIRVLDKNGSNPGFLGTVLAREAAFVLLLIFFRWPAGLAYLICLAMLLIPKFERRTLQDRFMGSVVVSL</sequence>
<evidence type="ECO:0000313" key="9">
    <source>
        <dbReference type="EMBL" id="OAM20678.1"/>
    </source>
</evidence>